<dbReference type="EMBL" id="LXQA010379163">
    <property type="protein sequence ID" value="MCI47936.1"/>
    <property type="molecule type" value="Genomic_DNA"/>
</dbReference>
<evidence type="ECO:0000256" key="1">
    <source>
        <dbReference type="SAM" id="MobiDB-lite"/>
    </source>
</evidence>
<comment type="caution">
    <text evidence="2">The sequence shown here is derived from an EMBL/GenBank/DDBJ whole genome shotgun (WGS) entry which is preliminary data.</text>
</comment>
<reference evidence="2 3" key="1">
    <citation type="journal article" date="2018" name="Front. Plant Sci.">
        <title>Red Clover (Trifolium pratense) and Zigzag Clover (T. medium) - A Picture of Genomic Similarities and Differences.</title>
        <authorList>
            <person name="Dluhosova J."/>
            <person name="Istvanek J."/>
            <person name="Nedelnik J."/>
            <person name="Repkova J."/>
        </authorList>
    </citation>
    <scope>NUCLEOTIDE SEQUENCE [LARGE SCALE GENOMIC DNA]</scope>
    <source>
        <strain evidence="3">cv. 10/8</strain>
        <tissue evidence="2">Leaf</tissue>
    </source>
</reference>
<dbReference type="Proteomes" id="UP000265520">
    <property type="component" value="Unassembled WGS sequence"/>
</dbReference>
<feature type="compositionally biased region" description="Basic and acidic residues" evidence="1">
    <location>
        <begin position="22"/>
        <end position="35"/>
    </location>
</feature>
<feature type="non-terminal residue" evidence="2">
    <location>
        <position position="1"/>
    </location>
</feature>
<feature type="region of interest" description="Disordered" evidence="1">
    <location>
        <begin position="1"/>
        <end position="52"/>
    </location>
</feature>
<sequence length="52" mass="5602">TFVPVIHSLTERNYEGQSVHTANREDGTTGKDRQAKMPQAQSVAGLCQGSIS</sequence>
<evidence type="ECO:0000313" key="2">
    <source>
        <dbReference type="EMBL" id="MCI47936.1"/>
    </source>
</evidence>
<name>A0A392SJ91_9FABA</name>
<evidence type="ECO:0000313" key="3">
    <source>
        <dbReference type="Proteomes" id="UP000265520"/>
    </source>
</evidence>
<proteinExistence type="predicted"/>
<organism evidence="2 3">
    <name type="scientific">Trifolium medium</name>
    <dbReference type="NCBI Taxonomy" id="97028"/>
    <lineage>
        <taxon>Eukaryota</taxon>
        <taxon>Viridiplantae</taxon>
        <taxon>Streptophyta</taxon>
        <taxon>Embryophyta</taxon>
        <taxon>Tracheophyta</taxon>
        <taxon>Spermatophyta</taxon>
        <taxon>Magnoliopsida</taxon>
        <taxon>eudicotyledons</taxon>
        <taxon>Gunneridae</taxon>
        <taxon>Pentapetalae</taxon>
        <taxon>rosids</taxon>
        <taxon>fabids</taxon>
        <taxon>Fabales</taxon>
        <taxon>Fabaceae</taxon>
        <taxon>Papilionoideae</taxon>
        <taxon>50 kb inversion clade</taxon>
        <taxon>NPAAA clade</taxon>
        <taxon>Hologalegina</taxon>
        <taxon>IRL clade</taxon>
        <taxon>Trifolieae</taxon>
        <taxon>Trifolium</taxon>
    </lineage>
</organism>
<dbReference type="AlphaFoldDB" id="A0A392SJ91"/>
<keyword evidence="3" id="KW-1185">Reference proteome</keyword>
<accession>A0A392SJ91</accession>
<protein>
    <submittedName>
        <fullName evidence="2">Uncharacterized protein</fullName>
    </submittedName>
</protein>